<evidence type="ECO:0000256" key="1">
    <source>
        <dbReference type="ARBA" id="ARBA00004123"/>
    </source>
</evidence>
<dbReference type="Proteomes" id="UP000886523">
    <property type="component" value="Unassembled WGS sequence"/>
</dbReference>
<dbReference type="OrthoDB" id="2019644at2759"/>
<organism evidence="5 6">
    <name type="scientific">Hydnum rufescens UP504</name>
    <dbReference type="NCBI Taxonomy" id="1448309"/>
    <lineage>
        <taxon>Eukaryota</taxon>
        <taxon>Fungi</taxon>
        <taxon>Dikarya</taxon>
        <taxon>Basidiomycota</taxon>
        <taxon>Agaricomycotina</taxon>
        <taxon>Agaricomycetes</taxon>
        <taxon>Cantharellales</taxon>
        <taxon>Hydnaceae</taxon>
        <taxon>Hydnum</taxon>
    </lineage>
</organism>
<comment type="subcellular location">
    <subcellularLocation>
        <location evidence="1">Nucleus</location>
    </subcellularLocation>
</comment>
<dbReference type="GO" id="GO:0006999">
    <property type="term" value="P:nuclear pore organization"/>
    <property type="evidence" value="ECO:0007669"/>
    <property type="project" value="TreeGrafter"/>
</dbReference>
<dbReference type="InterPro" id="IPR021827">
    <property type="entry name" value="Nup186/Nup192/Nup205"/>
</dbReference>
<dbReference type="GO" id="GO:0017056">
    <property type="term" value="F:structural constituent of nuclear pore"/>
    <property type="evidence" value="ECO:0007669"/>
    <property type="project" value="TreeGrafter"/>
</dbReference>
<evidence type="ECO:0000256" key="4">
    <source>
        <dbReference type="ARBA" id="ARBA00023242"/>
    </source>
</evidence>
<evidence type="ECO:0000313" key="6">
    <source>
        <dbReference type="Proteomes" id="UP000886523"/>
    </source>
</evidence>
<dbReference type="PANTHER" id="PTHR31344">
    <property type="entry name" value="NUCLEAR PORE COMPLEX PROTEIN NUP205"/>
    <property type="match status" value="1"/>
</dbReference>
<dbReference type="PANTHER" id="PTHR31344:SF0">
    <property type="entry name" value="NUCLEAR PORE COMPLEX PROTEIN NUP205"/>
    <property type="match status" value="1"/>
</dbReference>
<keyword evidence="4" id="KW-0539">Nucleus</keyword>
<evidence type="ECO:0000256" key="3">
    <source>
        <dbReference type="ARBA" id="ARBA00022448"/>
    </source>
</evidence>
<evidence type="ECO:0000313" key="5">
    <source>
        <dbReference type="EMBL" id="KAF9513544.1"/>
    </source>
</evidence>
<proteinExistence type="inferred from homology"/>
<protein>
    <submittedName>
        <fullName evidence="5">Uncharacterized protein</fullName>
    </submittedName>
</protein>
<gene>
    <name evidence="5" type="ORF">BS47DRAFT_1393259</name>
</gene>
<dbReference type="Pfam" id="PF11894">
    <property type="entry name" value="Nup192"/>
    <property type="match status" value="1"/>
</dbReference>
<comment type="similarity">
    <text evidence="2">Belongs to the NUP186/NUP192/NUP205 family.</text>
</comment>
<keyword evidence="6" id="KW-1185">Reference proteome</keyword>
<accession>A0A9P6AWZ3</accession>
<sequence>MPSSPPPVAMDTFRHLEVHLRDLLCRPSERIEYPLYQALEEAKSLFLKLFDIPPRSATERAEIESGKFVIRGGASVFNDDFKHETLFLAQELDGSERFCAQLLHHVIRSYPASSRQGIAETALFDLHQERAALLACLRLIIENAARVNAPNTKAFRILRDFVSDLIQGPFEMGHDKPKGNMASKLLSEIDIIYNNISKQRDALRNPVPSTSLAQPTGQYSLNICYHNLISLCRADELFQLHGYRARIRSLQHERRQLGHIIYLIAASGQLIASDITALVKWLSRGKDLSEGLALQLLTSFLASVNPGYALPNGTADGSDIYRDRQLFVDIHATLNASKWGMPSLRAALLLQWSLFVLEVRSRDPNLLGDYVVVEDEVGTMAKDAIRSDAFHALAMFLIRSRGVRTSADSPEFHLAPDDSVVSGKAHRLGRFDHLDQLDPDFRHYLIVSIESLIISLIRRMSRVLRDIRKQEEDIALYALRSARAPNALSAPPPPPRRDIETLFRLIAIIYDELPLDSAVKFWTDDDDGRLFPFLKWAAESRQSGMIVGMYDMFSSLAKGPGCAPFTYNFLSTGGGHYTTSGEDAMYGTSSSCSWSTLFMALHHYEAKMPTSRIVAPTGPSNSTTAQATSSLSSEFPRFALYPEEILMLNSFLRLLRNVVRYSVTARIALYENPDFRAVQSLFNLTAYSIPLELKAMLFDTLSAFSAPGGGSVGRDITHQMWAALEKMEIIPVRGGSSNIVFPVRIGRSVGGAVVELELIESVGKTYPATTALVNLINSLIHTPRKGLTLRKGFEIDSQTIPDQLGAGYRFPGLRPYVDFVIDKVFLKIFDRQYAFPLEQWQVFDACLCFIEKSLVSFDLTVLHGEEFSTWRSGNPVARAKAAGILANLATHPGFFVLKDVLSNPVVRHNILSVVSDRFLFSFENVSGSYPLKKATLRSFRIIHRVFQIQGIFAEVLLPLLNEAGDLPGVGNMGFPVSSILPLDLSILQSPAIIPHIAMYATLNEGELPLFAIKVLTGLSESPYSNNLHTSTSQPLNLLVAALRDSPHIHTILVGFVQWLSAVGEEEYDSPDDALEALGEDVPGYSRVPLAEMVRSAILQLLLQNTQSNIPAPNIAHVLLGLEYRGPAADIVVEDPMAAKSSRSCLHAVLDLLNQGIPREDQGESVVRAPLYKTHPALAERCYQLVRQLCVHPLTSAPIVRYLRSREHFFLRQLIALPMKIPEVKPGSIGKVTCLDGTQVNTTCGALTAFLHLRSALLQSVALEIHILTESKQTVRAERLAEIFFDTPGESDQYIGLAGGIAPMPGQTLIRALEFLESLCIEWTDNLAPAEGQIHFYKDINWNSCLRTNEHGCQTYDFRPLMSSLASTRRRLQHEGSLSANGIKQQLTEETYYVLKVAAAANHQNEVDHAKSVGFSAWATLLNISLLKVFDRMPRERNEAILHALIRALPPCIMAPNTPSATALILSMVLVSLITKLRGSLQHQSLLGRAAINTFSSTPPNDGLHTLFKHLLECTLQQGTTEKVRGNLYASLINYLHIALAPTRETPPMSPRLSEEASSVENGSGLVGTQPLPTFSSLTSGTLSILNVVVDRLVPLICKDATDGSEVWKTVAFTLLTLLIRLSRNDPSYRVLAIMVRRGYLHTFLQSLKESGQDLLQVLQPDPASLNALYVYEAKMALLICVAQTRQGASAWWSPDFSHAWLNLNSCLRNLSQRPTYFVSPPITTVERYHQLVIPALQLAVSCLYTIGPSVSPVTKQALEFVFAHRETLASLLLDLSSHVSYAAMRECHLIVALSTLVLPEIKESDLMDPLYFKGIHAAVCSLASKCLNRERWDPAITVTNQSEEEDLASTAPGYGESGNLFAQKLSASSRLLQRSTIMYLNSVCDLGGAFKPVLRASPPMRETGPPSHSRHTAPTILNTIAALSGLVQDSQDVLDQIQDISTKLHDIALRVVINAEDEIDLAQKKALAWKELKEALGRRSSRLLADLRGLSRRRSSPLPNDTTGLLVFHGPRSLTSDITSKMVLRDESATSLIPVWNAIDGLKLELVLDHGAVVSRRSFFELVSRRIREAVTLGED</sequence>
<comment type="caution">
    <text evidence="5">The sequence shown here is derived from an EMBL/GenBank/DDBJ whole genome shotgun (WGS) entry which is preliminary data.</text>
</comment>
<keyword evidence="3" id="KW-0813">Transport</keyword>
<name>A0A9P6AWZ3_9AGAM</name>
<dbReference type="GO" id="GO:0044611">
    <property type="term" value="C:nuclear pore inner ring"/>
    <property type="evidence" value="ECO:0007669"/>
    <property type="project" value="TreeGrafter"/>
</dbReference>
<evidence type="ECO:0000256" key="2">
    <source>
        <dbReference type="ARBA" id="ARBA00005892"/>
    </source>
</evidence>
<dbReference type="EMBL" id="MU128971">
    <property type="protein sequence ID" value="KAF9513544.1"/>
    <property type="molecule type" value="Genomic_DNA"/>
</dbReference>
<reference evidence="5" key="1">
    <citation type="journal article" date="2020" name="Nat. Commun.">
        <title>Large-scale genome sequencing of mycorrhizal fungi provides insights into the early evolution of symbiotic traits.</title>
        <authorList>
            <person name="Miyauchi S."/>
            <person name="Kiss E."/>
            <person name="Kuo A."/>
            <person name="Drula E."/>
            <person name="Kohler A."/>
            <person name="Sanchez-Garcia M."/>
            <person name="Morin E."/>
            <person name="Andreopoulos B."/>
            <person name="Barry K.W."/>
            <person name="Bonito G."/>
            <person name="Buee M."/>
            <person name="Carver A."/>
            <person name="Chen C."/>
            <person name="Cichocki N."/>
            <person name="Clum A."/>
            <person name="Culley D."/>
            <person name="Crous P.W."/>
            <person name="Fauchery L."/>
            <person name="Girlanda M."/>
            <person name="Hayes R.D."/>
            <person name="Keri Z."/>
            <person name="LaButti K."/>
            <person name="Lipzen A."/>
            <person name="Lombard V."/>
            <person name="Magnuson J."/>
            <person name="Maillard F."/>
            <person name="Murat C."/>
            <person name="Nolan M."/>
            <person name="Ohm R.A."/>
            <person name="Pangilinan J."/>
            <person name="Pereira M.F."/>
            <person name="Perotto S."/>
            <person name="Peter M."/>
            <person name="Pfister S."/>
            <person name="Riley R."/>
            <person name="Sitrit Y."/>
            <person name="Stielow J.B."/>
            <person name="Szollosi G."/>
            <person name="Zifcakova L."/>
            <person name="Stursova M."/>
            <person name="Spatafora J.W."/>
            <person name="Tedersoo L."/>
            <person name="Vaario L.M."/>
            <person name="Yamada A."/>
            <person name="Yan M."/>
            <person name="Wang P."/>
            <person name="Xu J."/>
            <person name="Bruns T."/>
            <person name="Baldrian P."/>
            <person name="Vilgalys R."/>
            <person name="Dunand C."/>
            <person name="Henrissat B."/>
            <person name="Grigoriev I.V."/>
            <person name="Hibbett D."/>
            <person name="Nagy L.G."/>
            <person name="Martin F.M."/>
        </authorList>
    </citation>
    <scope>NUCLEOTIDE SEQUENCE</scope>
    <source>
        <strain evidence="5">UP504</strain>
    </source>
</reference>